<accession>A0AAD7K7Y8</accession>
<dbReference type="EMBL" id="JARJLG010000006">
    <property type="protein sequence ID" value="KAJ7780178.1"/>
    <property type="molecule type" value="Genomic_DNA"/>
</dbReference>
<sequence>MVNTAGTNGTDNGERPSDDVLKESLMRYARLQLKVPARLANLASEHNYRIGKTNLNNLNKEFNIPTTHKPPPLPVVTTLVCAKLENDLAQGNGPEAWIRAGRGERE</sequence>
<feature type="compositionally biased region" description="Polar residues" evidence="1">
    <location>
        <begin position="1"/>
        <end position="11"/>
    </location>
</feature>
<evidence type="ECO:0000313" key="2">
    <source>
        <dbReference type="EMBL" id="KAJ7780178.1"/>
    </source>
</evidence>
<protein>
    <submittedName>
        <fullName evidence="2">Uncharacterized protein</fullName>
    </submittedName>
</protein>
<comment type="caution">
    <text evidence="2">The sequence shown here is derived from an EMBL/GenBank/DDBJ whole genome shotgun (WGS) entry which is preliminary data.</text>
</comment>
<dbReference type="AlphaFoldDB" id="A0AAD7K7Y8"/>
<reference evidence="2" key="1">
    <citation type="submission" date="2023-03" db="EMBL/GenBank/DDBJ databases">
        <title>Massive genome expansion in bonnet fungi (Mycena s.s.) driven by repeated elements and novel gene families across ecological guilds.</title>
        <authorList>
            <consortium name="Lawrence Berkeley National Laboratory"/>
            <person name="Harder C.B."/>
            <person name="Miyauchi S."/>
            <person name="Viragh M."/>
            <person name="Kuo A."/>
            <person name="Thoen E."/>
            <person name="Andreopoulos B."/>
            <person name="Lu D."/>
            <person name="Skrede I."/>
            <person name="Drula E."/>
            <person name="Henrissat B."/>
            <person name="Morin E."/>
            <person name="Kohler A."/>
            <person name="Barry K."/>
            <person name="LaButti K."/>
            <person name="Morin E."/>
            <person name="Salamov A."/>
            <person name="Lipzen A."/>
            <person name="Mereny Z."/>
            <person name="Hegedus B."/>
            <person name="Baldrian P."/>
            <person name="Stursova M."/>
            <person name="Weitz H."/>
            <person name="Taylor A."/>
            <person name="Grigoriev I.V."/>
            <person name="Nagy L.G."/>
            <person name="Martin F."/>
            <person name="Kauserud H."/>
        </authorList>
    </citation>
    <scope>NUCLEOTIDE SEQUENCE</scope>
    <source>
        <strain evidence="2">CBHHK188m</strain>
    </source>
</reference>
<evidence type="ECO:0000313" key="3">
    <source>
        <dbReference type="Proteomes" id="UP001215280"/>
    </source>
</evidence>
<feature type="region of interest" description="Disordered" evidence="1">
    <location>
        <begin position="1"/>
        <end position="20"/>
    </location>
</feature>
<keyword evidence="3" id="KW-1185">Reference proteome</keyword>
<evidence type="ECO:0000256" key="1">
    <source>
        <dbReference type="SAM" id="MobiDB-lite"/>
    </source>
</evidence>
<dbReference type="Proteomes" id="UP001215280">
    <property type="component" value="Unassembled WGS sequence"/>
</dbReference>
<proteinExistence type="predicted"/>
<name>A0AAD7K7Y8_9AGAR</name>
<organism evidence="2 3">
    <name type="scientific">Mycena maculata</name>
    <dbReference type="NCBI Taxonomy" id="230809"/>
    <lineage>
        <taxon>Eukaryota</taxon>
        <taxon>Fungi</taxon>
        <taxon>Dikarya</taxon>
        <taxon>Basidiomycota</taxon>
        <taxon>Agaricomycotina</taxon>
        <taxon>Agaricomycetes</taxon>
        <taxon>Agaricomycetidae</taxon>
        <taxon>Agaricales</taxon>
        <taxon>Marasmiineae</taxon>
        <taxon>Mycenaceae</taxon>
        <taxon>Mycena</taxon>
    </lineage>
</organism>
<gene>
    <name evidence="2" type="ORF">DFH07DRAFT_794080</name>
</gene>